<dbReference type="Pfam" id="PF00535">
    <property type="entry name" value="Glycos_transf_2"/>
    <property type="match status" value="1"/>
</dbReference>
<keyword evidence="2" id="KW-0812">Transmembrane</keyword>
<dbReference type="SUPFAM" id="SSF53448">
    <property type="entry name" value="Nucleotide-diphospho-sugar transferases"/>
    <property type="match status" value="1"/>
</dbReference>
<keyword evidence="2" id="KW-1133">Transmembrane helix</keyword>
<evidence type="ECO:0000259" key="3">
    <source>
        <dbReference type="Pfam" id="PF00535"/>
    </source>
</evidence>
<gene>
    <name evidence="5" type="ORF">G4D72_04270</name>
</gene>
<protein>
    <submittedName>
        <fullName evidence="5">Glycosyltransferase family 2 protein</fullName>
    </submittedName>
</protein>
<comment type="caution">
    <text evidence="5">The sequence shown here is derived from an EMBL/GenBank/DDBJ whole genome shotgun (WGS) entry which is preliminary data.</text>
</comment>
<dbReference type="EMBL" id="JAAJBT010000002">
    <property type="protein sequence ID" value="NHM01324.1"/>
    <property type="molecule type" value="Genomic_DNA"/>
</dbReference>
<evidence type="ECO:0000256" key="1">
    <source>
        <dbReference type="ARBA" id="ARBA00022679"/>
    </source>
</evidence>
<evidence type="ECO:0000256" key="2">
    <source>
        <dbReference type="SAM" id="Phobius"/>
    </source>
</evidence>
<accession>A0ABX0I3H0</accession>
<dbReference type="InterPro" id="IPR001173">
    <property type="entry name" value="Glyco_trans_2-like"/>
</dbReference>
<sequence>MNKLSVIIVNYKGWNALEECLNSLKFYSEEISLEVIVVDNCSNDGQFEVFKENFSNFKFILNSGNNGFANGCNLGAANASSDYYLFLNPDTKVDKHNLESFFKAYVNHQNEIAVLSCLQIDENGKLYKQHNLLPRFYTFFGLPRAIYKWIFKNKIATIFQENDTFLYPEWITGAVVLLSKKWFDKVSGWNEDFWMYMEDVDLCKRISDANGKIAVYKKATIFHKHGGASRINITTKALTKTEVIISKHSYIQNNFSKFSVFLLHTRLIFGVLLEKLLFSIIALPLFFIPKLQVNKLILKNYFSYLFSVVKNNTFISPRATKFTVLKS</sequence>
<evidence type="ECO:0000313" key="5">
    <source>
        <dbReference type="EMBL" id="NHM01324.1"/>
    </source>
</evidence>
<dbReference type="RefSeq" id="WP_166076379.1">
    <property type="nucleotide sequence ID" value="NZ_JAAJBT010000002.1"/>
</dbReference>
<proteinExistence type="predicted"/>
<dbReference type="InterPro" id="IPR027791">
    <property type="entry name" value="Galactosyl_T_C"/>
</dbReference>
<feature type="domain" description="Galactosyltransferase C-terminal" evidence="4">
    <location>
        <begin position="171"/>
        <end position="219"/>
    </location>
</feature>
<dbReference type="Proteomes" id="UP000800984">
    <property type="component" value="Unassembled WGS sequence"/>
</dbReference>
<keyword evidence="1" id="KW-0808">Transferase</keyword>
<dbReference type="Pfam" id="PF02709">
    <property type="entry name" value="Glyco_transf_7C"/>
    <property type="match status" value="1"/>
</dbReference>
<keyword evidence="2" id="KW-0472">Membrane</keyword>
<dbReference type="CDD" id="cd04186">
    <property type="entry name" value="GT_2_like_c"/>
    <property type="match status" value="1"/>
</dbReference>
<evidence type="ECO:0000259" key="4">
    <source>
        <dbReference type="Pfam" id="PF02709"/>
    </source>
</evidence>
<organism evidence="5 6">
    <name type="scientific">Flavobacterium difficile</name>
    <dbReference type="NCBI Taxonomy" id="2709659"/>
    <lineage>
        <taxon>Bacteria</taxon>
        <taxon>Pseudomonadati</taxon>
        <taxon>Bacteroidota</taxon>
        <taxon>Flavobacteriia</taxon>
        <taxon>Flavobacteriales</taxon>
        <taxon>Flavobacteriaceae</taxon>
        <taxon>Flavobacterium</taxon>
    </lineage>
</organism>
<dbReference type="PANTHER" id="PTHR43179">
    <property type="entry name" value="RHAMNOSYLTRANSFERASE WBBL"/>
    <property type="match status" value="1"/>
</dbReference>
<name>A0ABX0I3H0_9FLAO</name>
<feature type="transmembrane region" description="Helical" evidence="2">
    <location>
        <begin position="267"/>
        <end position="288"/>
    </location>
</feature>
<feature type="domain" description="Glycosyltransferase 2-like" evidence="3">
    <location>
        <begin position="5"/>
        <end position="139"/>
    </location>
</feature>
<keyword evidence="6" id="KW-1185">Reference proteome</keyword>
<reference evidence="5 6" key="1">
    <citation type="submission" date="2020-02" db="EMBL/GenBank/DDBJ databases">
        <authorList>
            <person name="Chen W.-M."/>
        </authorList>
    </citation>
    <scope>NUCLEOTIDE SEQUENCE [LARGE SCALE GENOMIC DNA]</scope>
    <source>
        <strain evidence="5 6">KDG-16</strain>
    </source>
</reference>
<dbReference type="PANTHER" id="PTHR43179:SF7">
    <property type="entry name" value="RHAMNOSYLTRANSFERASE WBBL"/>
    <property type="match status" value="1"/>
</dbReference>
<dbReference type="Gene3D" id="3.90.550.10">
    <property type="entry name" value="Spore Coat Polysaccharide Biosynthesis Protein SpsA, Chain A"/>
    <property type="match status" value="1"/>
</dbReference>
<evidence type="ECO:0000313" key="6">
    <source>
        <dbReference type="Proteomes" id="UP000800984"/>
    </source>
</evidence>
<dbReference type="InterPro" id="IPR029044">
    <property type="entry name" value="Nucleotide-diphossugar_trans"/>
</dbReference>